<evidence type="ECO:0000313" key="3">
    <source>
        <dbReference type="WBParaSite" id="maker-PairedContig_3423-snap-gene-0.13-mRNA-1"/>
    </source>
</evidence>
<keyword evidence="1" id="KW-0175">Coiled coil</keyword>
<feature type="region of interest" description="Disordered" evidence="2">
    <location>
        <begin position="404"/>
        <end position="493"/>
    </location>
</feature>
<feature type="region of interest" description="Disordered" evidence="2">
    <location>
        <begin position="508"/>
        <end position="529"/>
    </location>
</feature>
<accession>A0A1I8EN03</accession>
<organism evidence="3">
    <name type="scientific">Wuchereria bancrofti</name>
    <dbReference type="NCBI Taxonomy" id="6293"/>
    <lineage>
        <taxon>Eukaryota</taxon>
        <taxon>Metazoa</taxon>
        <taxon>Ecdysozoa</taxon>
        <taxon>Nematoda</taxon>
        <taxon>Chromadorea</taxon>
        <taxon>Rhabditida</taxon>
        <taxon>Spirurina</taxon>
        <taxon>Spiruromorpha</taxon>
        <taxon>Filarioidea</taxon>
        <taxon>Onchocercidae</taxon>
        <taxon>Wuchereria</taxon>
    </lineage>
</organism>
<feature type="region of interest" description="Disordered" evidence="2">
    <location>
        <begin position="76"/>
        <end position="113"/>
    </location>
</feature>
<dbReference type="STRING" id="6293.A0A1I8EN03"/>
<feature type="compositionally biased region" description="Low complexity" evidence="2">
    <location>
        <begin position="508"/>
        <end position="528"/>
    </location>
</feature>
<evidence type="ECO:0000256" key="1">
    <source>
        <dbReference type="SAM" id="Coils"/>
    </source>
</evidence>
<protein>
    <submittedName>
        <fullName evidence="3">Uncharacterized protein</fullName>
    </submittedName>
</protein>
<name>A0A1I8EN03_WUCBA</name>
<feature type="compositionally biased region" description="Low complexity" evidence="2">
    <location>
        <begin position="416"/>
        <end position="493"/>
    </location>
</feature>
<feature type="coiled-coil region" evidence="1">
    <location>
        <begin position="295"/>
        <end position="354"/>
    </location>
</feature>
<dbReference type="AlphaFoldDB" id="A0A1I8EN03"/>
<feature type="compositionally biased region" description="Basic and acidic residues" evidence="2">
    <location>
        <begin position="97"/>
        <end position="113"/>
    </location>
</feature>
<proteinExistence type="predicted"/>
<evidence type="ECO:0000256" key="2">
    <source>
        <dbReference type="SAM" id="MobiDB-lite"/>
    </source>
</evidence>
<sequence>MNQERLSLDTEEITTESLIAPNRTTIAPLLRLFTLPLLTLPPPPNIDTYGINTIPELPPQHESIYEGMFAPDGSLIKKNTTKENRNTKQTETNQIYEENRLDRNDGSSRDTRGTRIRAADGPIIYDDYDFYPDEKQTNNHEENMIVANFLRKHTPQNKNNAKLLSAETINYLSEAYREKPHRIFPRSDQSPMQVVPVRAMEQTFENETDFQLSTWQRYENGSLDRTTIKPNLRVILRDGQIEHNKIVTSSVIKSKSIPHANSLPKKRDEFELQQYETEMEYPKLSQKLTSKSSISEKFLEKQQQHQQQLQQQQQQQQQRQQQQQQQQRQQQQQQQRQQQQQQRQQQQQQQYEQSFFLNSPNAHAQPAAQNILVTPAKRYYKQNDQRERQSLQYQFEQQSSQYLPKVQQQSLRYRPQQHQQPTQYQPQQPAQYQPQQPAQYQPQQPIQYQLQQPTQYQPQQPTQYQPQQPTQYQPQQPTQYQPQQPTQYQPQQPLQYQLQQQPLQYQLQQQSPQYQAQQQQQQQQQPYPVRDPEDEAYLREVEEYDHFWEIEHARTASYYQSQLNLKFLFRQK</sequence>
<dbReference type="WBParaSite" id="maker-PairedContig_3423-snap-gene-0.13-mRNA-1">
    <property type="protein sequence ID" value="maker-PairedContig_3423-snap-gene-0.13-mRNA-1"/>
    <property type="gene ID" value="maker-PairedContig_3423-snap-gene-0.13"/>
</dbReference>
<reference evidence="3" key="1">
    <citation type="submission" date="2016-11" db="UniProtKB">
        <authorList>
            <consortium name="WormBaseParasite"/>
        </authorList>
    </citation>
    <scope>IDENTIFICATION</scope>
    <source>
        <strain evidence="3">pt0022</strain>
    </source>
</reference>